<dbReference type="EMBL" id="JADKYB010000003">
    <property type="protein sequence ID" value="MBM9504286.1"/>
    <property type="molecule type" value="Genomic_DNA"/>
</dbReference>
<evidence type="ECO:0000313" key="3">
    <source>
        <dbReference type="Proteomes" id="UP000749040"/>
    </source>
</evidence>
<protein>
    <submittedName>
        <fullName evidence="2">Uncharacterized protein</fullName>
    </submittedName>
</protein>
<dbReference type="InterPro" id="IPR039708">
    <property type="entry name" value="MT1774/Rv1733c-like"/>
</dbReference>
<feature type="region of interest" description="Disordered" evidence="1">
    <location>
        <begin position="97"/>
        <end position="116"/>
    </location>
</feature>
<sequence>MTRTSVRFWRWRRNPLKRGSDRAEAWAVLTAGLLLVAGAPAAGAATALNTMASAPEPPPGWHRTTAVLTHRAPPPTVTGTLNTGSAPVQATVRWSGPDGAQHTGQAPARPAAPAGSTTTIWLDASGHLRPAPVDASVVQARAFAYGTAAFTGTALVSGGGLSLVRHALARQRAAALDHEWARFGPGTSAQW</sequence>
<proteinExistence type="predicted"/>
<dbReference type="RefSeq" id="WP_205356147.1">
    <property type="nucleotide sequence ID" value="NZ_JADKYB010000003.1"/>
</dbReference>
<comment type="caution">
    <text evidence="2">The sequence shown here is derived from an EMBL/GenBank/DDBJ whole genome shotgun (WGS) entry which is preliminary data.</text>
</comment>
<dbReference type="PANTHER" id="PTHR42305:SF1">
    <property type="entry name" value="MEMBRANE PROTEIN RV1733C-RELATED"/>
    <property type="match status" value="1"/>
</dbReference>
<dbReference type="PANTHER" id="PTHR42305">
    <property type="entry name" value="MEMBRANE PROTEIN RV1733C-RELATED"/>
    <property type="match status" value="1"/>
</dbReference>
<dbReference type="Proteomes" id="UP000749040">
    <property type="component" value="Unassembled WGS sequence"/>
</dbReference>
<accession>A0ABS2TMR8</accession>
<keyword evidence="3" id="KW-1185">Reference proteome</keyword>
<organism evidence="2 3">
    <name type="scientific">Actinacidiphila acididurans</name>
    <dbReference type="NCBI Taxonomy" id="2784346"/>
    <lineage>
        <taxon>Bacteria</taxon>
        <taxon>Bacillati</taxon>
        <taxon>Actinomycetota</taxon>
        <taxon>Actinomycetes</taxon>
        <taxon>Kitasatosporales</taxon>
        <taxon>Streptomycetaceae</taxon>
        <taxon>Actinacidiphila</taxon>
    </lineage>
</organism>
<name>A0ABS2TMR8_9ACTN</name>
<reference evidence="2 3" key="1">
    <citation type="submission" date="2021-01" db="EMBL/GenBank/DDBJ databases">
        <title>Streptomyces acididurans sp. nov., isolated from a peat swamp forest soil.</title>
        <authorList>
            <person name="Chantavorakit T."/>
            <person name="Duangmal K."/>
        </authorList>
    </citation>
    <scope>NUCLEOTIDE SEQUENCE [LARGE SCALE GENOMIC DNA]</scope>
    <source>
        <strain evidence="2 3">KK5PA1</strain>
    </source>
</reference>
<evidence type="ECO:0000313" key="2">
    <source>
        <dbReference type="EMBL" id="MBM9504286.1"/>
    </source>
</evidence>
<gene>
    <name evidence="2" type="ORF">ITX44_07010</name>
</gene>
<evidence type="ECO:0000256" key="1">
    <source>
        <dbReference type="SAM" id="MobiDB-lite"/>
    </source>
</evidence>